<dbReference type="InterPro" id="IPR003162">
    <property type="entry name" value="TFIID-31"/>
</dbReference>
<evidence type="ECO:0000256" key="4">
    <source>
        <dbReference type="ARBA" id="ARBA00023242"/>
    </source>
</evidence>
<dbReference type="GO" id="GO:0005669">
    <property type="term" value="C:transcription factor TFIID complex"/>
    <property type="evidence" value="ECO:0007669"/>
    <property type="project" value="TreeGrafter"/>
</dbReference>
<protein>
    <submittedName>
        <fullName evidence="5">Transcription initiation factor TFIID, subunit TAF9</fullName>
    </submittedName>
</protein>
<reference evidence="5" key="1">
    <citation type="submission" date="2017-04" db="EMBL/GenBank/DDBJ databases">
        <title>Population genomics of picophytoplankton unveils novel chromosome hypervariability.</title>
        <authorList>
            <consortium name="DOE Joint Genome Institute"/>
            <person name="Blanc-Mathieu R."/>
            <person name="Krasovec M."/>
            <person name="Hebrard M."/>
            <person name="Yau S."/>
            <person name="Desgranges E."/>
            <person name="Martin J."/>
            <person name="Schackwitz W."/>
            <person name="Kuo A."/>
            <person name="Salin G."/>
            <person name="Donnadieu C."/>
            <person name="Desdevises Y."/>
            <person name="Sanchez-Ferandin S."/>
            <person name="Moreau H."/>
            <person name="Rivals E."/>
            <person name="Grigoriev I.V."/>
            <person name="Grimsley N."/>
            <person name="Eyre-Walker A."/>
            <person name="Piganeau G."/>
        </authorList>
    </citation>
    <scope>NUCLEOTIDE SEQUENCE [LARGE SCALE GENOMIC DNA]</scope>
    <source>
        <strain evidence="5">RCC 1115</strain>
    </source>
</reference>
<dbReference type="GO" id="GO:0016251">
    <property type="term" value="F:RNA polymerase II general transcription initiation factor activity"/>
    <property type="evidence" value="ECO:0007669"/>
    <property type="project" value="TreeGrafter"/>
</dbReference>
<dbReference type="PANTHER" id="PTHR48068">
    <property type="entry name" value="TAF9 RNA POLYMERASE II, TATA BOX-BINDING PROTEIN (TBP)-ASSOCIATED FACTOR"/>
    <property type="match status" value="1"/>
</dbReference>
<dbReference type="GO" id="GO:0003713">
    <property type="term" value="F:transcription coactivator activity"/>
    <property type="evidence" value="ECO:0007669"/>
    <property type="project" value="TreeGrafter"/>
</dbReference>
<evidence type="ECO:0000256" key="2">
    <source>
        <dbReference type="ARBA" id="ARBA00023015"/>
    </source>
</evidence>
<dbReference type="AlphaFoldDB" id="A0A1Y5IDQ3"/>
<dbReference type="GO" id="GO:0000124">
    <property type="term" value="C:SAGA complex"/>
    <property type="evidence" value="ECO:0007669"/>
    <property type="project" value="TreeGrafter"/>
</dbReference>
<comment type="subcellular location">
    <subcellularLocation>
        <location evidence="1">Nucleus</location>
    </subcellularLocation>
</comment>
<dbReference type="Pfam" id="PF02291">
    <property type="entry name" value="TFIID-31kDa"/>
    <property type="match status" value="1"/>
</dbReference>
<dbReference type="InterPro" id="IPR051431">
    <property type="entry name" value="TFIID_subunit_9"/>
</dbReference>
<evidence type="ECO:0000256" key="3">
    <source>
        <dbReference type="ARBA" id="ARBA00023163"/>
    </source>
</evidence>
<keyword evidence="5" id="KW-0648">Protein biosynthesis</keyword>
<dbReference type="GO" id="GO:0051123">
    <property type="term" value="P:RNA polymerase II preinitiation complex assembly"/>
    <property type="evidence" value="ECO:0007669"/>
    <property type="project" value="TreeGrafter"/>
</dbReference>
<dbReference type="eggNOG" id="KOG3334">
    <property type="taxonomic scope" value="Eukaryota"/>
</dbReference>
<keyword evidence="2" id="KW-0805">Transcription regulation</keyword>
<accession>A0A1Y5IDQ3</accession>
<evidence type="ECO:0000313" key="5">
    <source>
        <dbReference type="EMBL" id="OUS45272.1"/>
    </source>
</evidence>
<dbReference type="EMBL" id="KZ155790">
    <property type="protein sequence ID" value="OUS45272.1"/>
    <property type="molecule type" value="Genomic_DNA"/>
</dbReference>
<proteinExistence type="predicted"/>
<sequence length="178" mass="18868">MEFAHRATSEVLVEAAAARSHALGRPASARDVLTVDDVKVGVKAVLMRSFIDPPSAAMARGLASRVNAKPLPKVSNRPGIHVPTEMNLLADNWDIGPPHERDVKRALELEREAEAMAAASAAAAAARAAIAASEPTNVADGARADVAFEVKTAKATDVEEREDLGDFAEFMDVDDDDE</sequence>
<organism evidence="5">
    <name type="scientific">Ostreococcus tauri</name>
    <name type="common">Marine green alga</name>
    <dbReference type="NCBI Taxonomy" id="70448"/>
    <lineage>
        <taxon>Eukaryota</taxon>
        <taxon>Viridiplantae</taxon>
        <taxon>Chlorophyta</taxon>
        <taxon>Mamiellophyceae</taxon>
        <taxon>Mamiellales</taxon>
        <taxon>Bathycoccaceae</taxon>
        <taxon>Ostreococcus</taxon>
    </lineage>
</organism>
<keyword evidence="3" id="KW-0804">Transcription</keyword>
<evidence type="ECO:0000256" key="1">
    <source>
        <dbReference type="ARBA" id="ARBA00004123"/>
    </source>
</evidence>
<name>A0A1Y5IDQ3_OSTTA</name>
<dbReference type="Proteomes" id="UP000195557">
    <property type="component" value="Unassembled WGS sequence"/>
</dbReference>
<keyword evidence="4" id="KW-0539">Nucleus</keyword>
<dbReference type="GO" id="GO:0003743">
    <property type="term" value="F:translation initiation factor activity"/>
    <property type="evidence" value="ECO:0007669"/>
    <property type="project" value="UniProtKB-KW"/>
</dbReference>
<dbReference type="PANTHER" id="PTHR48068:SF4">
    <property type="entry name" value="TATA-BOX BINDING PROTEIN ASSOCIATED FACTOR 9"/>
    <property type="match status" value="1"/>
</dbReference>
<gene>
    <name evidence="5" type="ORF">BE221DRAFT_76743</name>
</gene>
<keyword evidence="5" id="KW-0396">Initiation factor</keyword>